<organism evidence="2">
    <name type="scientific">marine metagenome</name>
    <dbReference type="NCBI Taxonomy" id="408172"/>
    <lineage>
        <taxon>unclassified sequences</taxon>
        <taxon>metagenomes</taxon>
        <taxon>ecological metagenomes</taxon>
    </lineage>
</organism>
<dbReference type="InterPro" id="IPR050177">
    <property type="entry name" value="Lipid_A_modif_metabolic_enz"/>
</dbReference>
<proteinExistence type="predicted"/>
<dbReference type="InterPro" id="IPR036291">
    <property type="entry name" value="NAD(P)-bd_dom_sf"/>
</dbReference>
<protein>
    <recommendedName>
        <fullName evidence="1">NAD-dependent epimerase/dehydratase domain-containing protein</fullName>
    </recommendedName>
</protein>
<dbReference type="Pfam" id="PF01370">
    <property type="entry name" value="Epimerase"/>
    <property type="match status" value="1"/>
</dbReference>
<dbReference type="AlphaFoldDB" id="A0A382ILK6"/>
<dbReference type="EMBL" id="UINC01067665">
    <property type="protein sequence ID" value="SVB99551.1"/>
    <property type="molecule type" value="Genomic_DNA"/>
</dbReference>
<feature type="non-terminal residue" evidence="2">
    <location>
        <position position="219"/>
    </location>
</feature>
<dbReference type="Gene3D" id="3.40.50.720">
    <property type="entry name" value="NAD(P)-binding Rossmann-like Domain"/>
    <property type="match status" value="1"/>
</dbReference>
<accession>A0A382ILK6</accession>
<dbReference type="InterPro" id="IPR001509">
    <property type="entry name" value="Epimerase_deHydtase"/>
</dbReference>
<sequence>MKILITGINGAVGSTLVTGLKDKYQLRGLDLESNPNVPDTLIGSVADFDTVFTAIQDMDVVIHLANSGSAAIGERQQNAGIDLLPSENFVGIYNLLEAARQNGVRRFVYASRAGLLSPYPQSIFRTIDMMPRPESYYSVSKAFGEDLGYMYTSQSELEFVAVRIGNFNRDRPEPEHPHHLGHADTVHLFEQAVIHPNVKFEIVFGVSDSTWNLYDLDHG</sequence>
<feature type="domain" description="NAD-dependent epimerase/dehydratase" evidence="1">
    <location>
        <begin position="3"/>
        <end position="167"/>
    </location>
</feature>
<dbReference type="PANTHER" id="PTHR43245">
    <property type="entry name" value="BIFUNCTIONAL POLYMYXIN RESISTANCE PROTEIN ARNA"/>
    <property type="match status" value="1"/>
</dbReference>
<gene>
    <name evidence="2" type="ORF">METZ01_LOCUS252405</name>
</gene>
<dbReference type="SUPFAM" id="SSF51735">
    <property type="entry name" value="NAD(P)-binding Rossmann-fold domains"/>
    <property type="match status" value="1"/>
</dbReference>
<evidence type="ECO:0000313" key="2">
    <source>
        <dbReference type="EMBL" id="SVB99551.1"/>
    </source>
</evidence>
<reference evidence="2" key="1">
    <citation type="submission" date="2018-05" db="EMBL/GenBank/DDBJ databases">
        <authorList>
            <person name="Lanie J.A."/>
            <person name="Ng W.-L."/>
            <person name="Kazmierczak K.M."/>
            <person name="Andrzejewski T.M."/>
            <person name="Davidsen T.M."/>
            <person name="Wayne K.J."/>
            <person name="Tettelin H."/>
            <person name="Glass J.I."/>
            <person name="Rusch D."/>
            <person name="Podicherti R."/>
            <person name="Tsui H.-C.T."/>
            <person name="Winkler M.E."/>
        </authorList>
    </citation>
    <scope>NUCLEOTIDE SEQUENCE</scope>
</reference>
<dbReference type="PANTHER" id="PTHR43245:SF55">
    <property type="entry name" value="NAD(P)-BINDING DOMAIN-CONTAINING PROTEIN"/>
    <property type="match status" value="1"/>
</dbReference>
<name>A0A382ILK6_9ZZZZ</name>
<evidence type="ECO:0000259" key="1">
    <source>
        <dbReference type="Pfam" id="PF01370"/>
    </source>
</evidence>